<reference evidence="1 2" key="1">
    <citation type="submission" date="2019-06" db="EMBL/GenBank/DDBJ databases">
        <authorList>
            <consortium name="GenomeTrakr network: Whole genome sequencing for foodborne pathogen traceback"/>
        </authorList>
    </citation>
    <scope>NUCLEOTIDE SEQUENCE [LARGE SCALE GENOMIC DNA]</scope>
    <source>
        <strain evidence="1 2">PSU-1847</strain>
    </source>
</reference>
<name>A0A4C8B8K5_ECOLX</name>
<evidence type="ECO:0000313" key="2">
    <source>
        <dbReference type="Proteomes" id="UP000533284"/>
    </source>
</evidence>
<organism evidence="1 2">
    <name type="scientific">Escherichia coli</name>
    <dbReference type="NCBI Taxonomy" id="562"/>
    <lineage>
        <taxon>Bacteria</taxon>
        <taxon>Pseudomonadati</taxon>
        <taxon>Pseudomonadota</taxon>
        <taxon>Gammaproteobacteria</taxon>
        <taxon>Enterobacterales</taxon>
        <taxon>Enterobacteriaceae</taxon>
        <taxon>Escherichia</taxon>
    </lineage>
</organism>
<evidence type="ECO:0000313" key="1">
    <source>
        <dbReference type="EMBL" id="EFB1700856.1"/>
    </source>
</evidence>
<dbReference type="EMBL" id="AASDBN010000114">
    <property type="protein sequence ID" value="EFB1700856.1"/>
    <property type="molecule type" value="Genomic_DNA"/>
</dbReference>
<dbReference type="RefSeq" id="WP_000200355.1">
    <property type="nucleotide sequence ID" value="NZ_BFSV01000017.1"/>
</dbReference>
<protein>
    <submittedName>
        <fullName evidence="1">Uncharacterized protein</fullName>
    </submittedName>
</protein>
<proteinExistence type="predicted"/>
<accession>A0A4C8B8K5</accession>
<dbReference type="AlphaFoldDB" id="A0A4C8B8K5"/>
<sequence>MTSFNINLNVTTKVETISDVALEISRLKVTIGILLAKLPPEQRDSFIADLKGVGLNEEASLYSNFNPKI</sequence>
<gene>
    <name evidence="1" type="ORF">FJQ40_26595</name>
</gene>
<dbReference type="Proteomes" id="UP000533284">
    <property type="component" value="Unassembled WGS sequence"/>
</dbReference>
<comment type="caution">
    <text evidence="1">The sequence shown here is derived from an EMBL/GenBank/DDBJ whole genome shotgun (WGS) entry which is preliminary data.</text>
</comment>